<dbReference type="PANTHER" id="PTHR47391">
    <property type="entry name" value="BIORIENTATION OF CHROMOSOMES IN CELL DIVISION 1 LIKE 1"/>
    <property type="match status" value="1"/>
</dbReference>
<evidence type="ECO:0000256" key="9">
    <source>
        <dbReference type="ARBA" id="ARBA00023157"/>
    </source>
</evidence>
<dbReference type="InterPro" id="IPR004978">
    <property type="entry name" value="Stanniocalcin"/>
</dbReference>
<feature type="compositionally biased region" description="Polar residues" evidence="11">
    <location>
        <begin position="433"/>
        <end position="446"/>
    </location>
</feature>
<organism evidence="13">
    <name type="scientific">Pundamilia nyererei</name>
    <dbReference type="NCBI Taxonomy" id="303518"/>
    <lineage>
        <taxon>Eukaryota</taxon>
        <taxon>Metazoa</taxon>
        <taxon>Chordata</taxon>
        <taxon>Craniata</taxon>
        <taxon>Vertebrata</taxon>
        <taxon>Euteleostomi</taxon>
        <taxon>Actinopterygii</taxon>
        <taxon>Neopterygii</taxon>
        <taxon>Teleostei</taxon>
        <taxon>Neoteleostei</taxon>
        <taxon>Acanthomorphata</taxon>
        <taxon>Ovalentaria</taxon>
        <taxon>Cichlomorphae</taxon>
        <taxon>Cichliformes</taxon>
        <taxon>Cichlidae</taxon>
        <taxon>African cichlids</taxon>
        <taxon>Pseudocrenilabrinae</taxon>
        <taxon>Haplochromini</taxon>
        <taxon>Pundamilia</taxon>
    </lineage>
</organism>
<evidence type="ECO:0000256" key="2">
    <source>
        <dbReference type="ARBA" id="ARBA00004286"/>
    </source>
</evidence>
<dbReference type="AlphaFoldDB" id="A0A3B4GKR8"/>
<dbReference type="InterPro" id="IPR043244">
    <property type="entry name" value="BOD1L1"/>
</dbReference>
<dbReference type="Ensembl" id="ENSPNYT00000022679.1">
    <property type="protein sequence ID" value="ENSPNYP00000022138.1"/>
    <property type="gene ID" value="ENSPNYG00000016725.1"/>
</dbReference>
<dbReference type="STRING" id="303518.ENSPNYP00000022138"/>
<feature type="compositionally biased region" description="Basic and acidic residues" evidence="11">
    <location>
        <begin position="413"/>
        <end position="424"/>
    </location>
</feature>
<evidence type="ECO:0000313" key="13">
    <source>
        <dbReference type="Ensembl" id="ENSPNYP00000022138.1"/>
    </source>
</evidence>
<feature type="compositionally biased region" description="Polar residues" evidence="11">
    <location>
        <begin position="137"/>
        <end position="158"/>
    </location>
</feature>
<evidence type="ECO:0000256" key="1">
    <source>
        <dbReference type="ARBA" id="ARBA00003962"/>
    </source>
</evidence>
<protein>
    <recommendedName>
        <fullName evidence="6 10">Stanniocalcin</fullName>
        <shortName evidence="10">STC</shortName>
    </recommendedName>
    <alternativeName>
        <fullName evidence="10">Corpuscles of Stannius protein</fullName>
    </alternativeName>
</protein>
<name>A0A3B4GKR8_9CICH</name>
<dbReference type="PANTHER" id="PTHR47391:SF1">
    <property type="entry name" value="BIORIENTATION OF CHROMOSOMES IN CELL DIVISION 1 LIKE 1"/>
    <property type="match status" value="1"/>
</dbReference>
<proteinExistence type="inferred from homology"/>
<comment type="function">
    <text evidence="1 10">Its primary function is the prevention of hypercalcemia. Upon release into the circulation, it lowers calcium transport by the gills, thereby reducing its rate of influx from the environment into the extracellular compartment. STC also stimulates phosphate reabsorption by renal proximal tubules. The consequence of this action is increased levels of plasma phosphate, which combines with excess calcium and promotes its disposal into bone and scales.</text>
</comment>
<keyword evidence="10" id="KW-0964">Secreted</keyword>
<keyword evidence="9 10" id="KW-1015">Disulfide bond</keyword>
<dbReference type="GeneTree" id="ENSGT00940000156198"/>
<evidence type="ECO:0000256" key="7">
    <source>
        <dbReference type="ARBA" id="ARBA00022454"/>
    </source>
</evidence>
<dbReference type="Pfam" id="PF05205">
    <property type="entry name" value="COMPASS-Shg1"/>
    <property type="match status" value="1"/>
</dbReference>
<evidence type="ECO:0000256" key="10">
    <source>
        <dbReference type="RuleBase" id="RU369112"/>
    </source>
</evidence>
<dbReference type="GO" id="GO:0005615">
    <property type="term" value="C:extracellular space"/>
    <property type="evidence" value="ECO:0007669"/>
    <property type="project" value="UniProtKB-UniRule"/>
</dbReference>
<comment type="subcellular location">
    <subcellularLocation>
        <location evidence="2">Chromosome</location>
    </subcellularLocation>
    <subcellularLocation>
        <location evidence="10">Secreted</location>
    </subcellularLocation>
</comment>
<sequence length="446" mass="49508">MAEGSGNVNVNPANLPPGDPQLIGMIVEHLKNRGLFDEFRRDCLADVDTKPAYQNLRQKVDNFVTSHLSTQNWNPSINKNQMRNGLRQSVVQSGMLESGVDRIITQVVDPKMNHTFRPHIETAIHDFLSGDRKEESTSSLNSAPSEQTEPQEAPSASAQRKVDSSSKMSSLSLSRYRHTCWSLVVCTFCVAALTFGKHDVLEQEVSQMRRRLSLQSTAELQSCLLSSADVGCGMFQCLSNSSCEIRGLDHICLTLLHNAGQYDLQGKAFVKDTLRCLALGLRQRFSCISRRCSAIKEMVCVLQRECYTKHQLCLALRDHMDTVENLVQFHLMFPPGPYVELTNFLLKCGEEVKTWVGRRLREQCERYWGSLCSSLAGNCPLCQSDTLDQSASPPTSAPWPIAAGGPLQQQTEAKPEDGLSHIDDATEPDSVVSEKSSVTLLQTDGN</sequence>
<dbReference type="InterPro" id="IPR055264">
    <property type="entry name" value="BOD1/SHG1_dom"/>
</dbReference>
<dbReference type="GO" id="GO:0005179">
    <property type="term" value="F:hormone activity"/>
    <property type="evidence" value="ECO:0007669"/>
    <property type="project" value="UniProtKB-KW"/>
</dbReference>
<evidence type="ECO:0000256" key="4">
    <source>
        <dbReference type="ARBA" id="ARBA00008693"/>
    </source>
</evidence>
<feature type="region of interest" description="Disordered" evidence="11">
    <location>
        <begin position="390"/>
        <end position="446"/>
    </location>
</feature>
<evidence type="ECO:0000256" key="6">
    <source>
        <dbReference type="ARBA" id="ARBA00017831"/>
    </source>
</evidence>
<reference evidence="13" key="1">
    <citation type="submission" date="2023-09" db="UniProtKB">
        <authorList>
            <consortium name="Ensembl"/>
        </authorList>
    </citation>
    <scope>IDENTIFICATION</scope>
</reference>
<evidence type="ECO:0000256" key="3">
    <source>
        <dbReference type="ARBA" id="ARBA00008463"/>
    </source>
</evidence>
<feature type="domain" description="BOD1/SHG1" evidence="12">
    <location>
        <begin position="26"/>
        <end position="121"/>
    </location>
</feature>
<evidence type="ECO:0000256" key="8">
    <source>
        <dbReference type="ARBA" id="ARBA00022702"/>
    </source>
</evidence>
<feature type="region of interest" description="Disordered" evidence="11">
    <location>
        <begin position="131"/>
        <end position="164"/>
    </location>
</feature>
<comment type="similarity">
    <text evidence="4 10">Belongs to the stanniocalcin family.</text>
</comment>
<evidence type="ECO:0000256" key="11">
    <source>
        <dbReference type="SAM" id="MobiDB-lite"/>
    </source>
</evidence>
<comment type="subunit">
    <text evidence="5 10">Homodimer; disulfide-linked.</text>
</comment>
<dbReference type="Pfam" id="PF03298">
    <property type="entry name" value="Stanniocalcin"/>
    <property type="match status" value="1"/>
</dbReference>
<keyword evidence="8" id="KW-0372">Hormone</keyword>
<evidence type="ECO:0000256" key="5">
    <source>
        <dbReference type="ARBA" id="ARBA00011748"/>
    </source>
</evidence>
<evidence type="ECO:0000259" key="12">
    <source>
        <dbReference type="Pfam" id="PF05205"/>
    </source>
</evidence>
<keyword evidence="7" id="KW-0158">Chromosome</keyword>
<accession>A0A3B4GKR8</accession>
<dbReference type="GO" id="GO:0006874">
    <property type="term" value="P:intracellular calcium ion homeostasis"/>
    <property type="evidence" value="ECO:0007669"/>
    <property type="project" value="UniProtKB-UniRule"/>
</dbReference>
<comment type="similarity">
    <text evidence="3">Belongs to the BOD1 family.</text>
</comment>
<dbReference type="GO" id="GO:0005694">
    <property type="term" value="C:chromosome"/>
    <property type="evidence" value="ECO:0007669"/>
    <property type="project" value="UniProtKB-SubCell"/>
</dbReference>